<evidence type="ECO:0000256" key="3">
    <source>
        <dbReference type="ARBA" id="ARBA00022679"/>
    </source>
</evidence>
<dbReference type="STRING" id="357809.Cphy_3751"/>
<keyword evidence="11" id="KW-1185">Reference proteome</keyword>
<dbReference type="PANTHER" id="PTHR24363">
    <property type="entry name" value="SERINE/THREONINE PROTEIN KINASE"/>
    <property type="match status" value="1"/>
</dbReference>
<evidence type="ECO:0000313" key="11">
    <source>
        <dbReference type="Proteomes" id="UP000000370"/>
    </source>
</evidence>
<comment type="catalytic activity">
    <reaction evidence="7">
        <text>L-threonyl-[protein] + ATP = O-phospho-L-threonyl-[protein] + ADP + H(+)</text>
        <dbReference type="Rhea" id="RHEA:46608"/>
        <dbReference type="Rhea" id="RHEA-COMP:11060"/>
        <dbReference type="Rhea" id="RHEA-COMP:11605"/>
        <dbReference type="ChEBI" id="CHEBI:15378"/>
        <dbReference type="ChEBI" id="CHEBI:30013"/>
        <dbReference type="ChEBI" id="CHEBI:30616"/>
        <dbReference type="ChEBI" id="CHEBI:61977"/>
        <dbReference type="ChEBI" id="CHEBI:456216"/>
        <dbReference type="EC" id="2.7.11.1"/>
    </reaction>
</comment>
<dbReference type="GO" id="GO:0004674">
    <property type="term" value="F:protein serine/threonine kinase activity"/>
    <property type="evidence" value="ECO:0007669"/>
    <property type="project" value="UniProtKB-KW"/>
</dbReference>
<dbReference type="EC" id="2.7.11.1" evidence="1"/>
<evidence type="ECO:0000256" key="8">
    <source>
        <dbReference type="ARBA" id="ARBA00048679"/>
    </source>
</evidence>
<evidence type="ECO:0000256" key="6">
    <source>
        <dbReference type="ARBA" id="ARBA00022840"/>
    </source>
</evidence>
<dbReference type="HOGENOM" id="CLU_038253_1_0_9"/>
<dbReference type="KEGG" id="cpy:Cphy_3751"/>
<evidence type="ECO:0000256" key="4">
    <source>
        <dbReference type="ARBA" id="ARBA00022741"/>
    </source>
</evidence>
<name>A9KKA7_LACP7</name>
<evidence type="ECO:0000256" key="5">
    <source>
        <dbReference type="ARBA" id="ARBA00022777"/>
    </source>
</evidence>
<dbReference type="Proteomes" id="UP000000370">
    <property type="component" value="Chromosome"/>
</dbReference>
<keyword evidence="6" id="KW-0067">ATP-binding</keyword>
<dbReference type="InterPro" id="IPR000719">
    <property type="entry name" value="Prot_kinase_dom"/>
</dbReference>
<dbReference type="Gene3D" id="1.10.510.10">
    <property type="entry name" value="Transferase(Phosphotransferase) domain 1"/>
    <property type="match status" value="1"/>
</dbReference>
<proteinExistence type="predicted"/>
<keyword evidence="4" id="KW-0547">Nucleotide-binding</keyword>
<dbReference type="SUPFAM" id="SSF56112">
    <property type="entry name" value="Protein kinase-like (PK-like)"/>
    <property type="match status" value="1"/>
</dbReference>
<evidence type="ECO:0000313" key="10">
    <source>
        <dbReference type="EMBL" id="ABX44098.1"/>
    </source>
</evidence>
<dbReference type="InterPro" id="IPR008271">
    <property type="entry name" value="Ser/Thr_kinase_AS"/>
</dbReference>
<gene>
    <name evidence="10" type="ordered locus">Cphy_3751</name>
</gene>
<dbReference type="GO" id="GO:0005524">
    <property type="term" value="F:ATP binding"/>
    <property type="evidence" value="ECO:0007669"/>
    <property type="project" value="UniProtKB-KW"/>
</dbReference>
<comment type="catalytic activity">
    <reaction evidence="8">
        <text>L-seryl-[protein] + ATP = O-phospho-L-seryl-[protein] + ADP + H(+)</text>
        <dbReference type="Rhea" id="RHEA:17989"/>
        <dbReference type="Rhea" id="RHEA-COMP:9863"/>
        <dbReference type="Rhea" id="RHEA-COMP:11604"/>
        <dbReference type="ChEBI" id="CHEBI:15378"/>
        <dbReference type="ChEBI" id="CHEBI:29999"/>
        <dbReference type="ChEBI" id="CHEBI:30616"/>
        <dbReference type="ChEBI" id="CHEBI:83421"/>
        <dbReference type="ChEBI" id="CHEBI:456216"/>
        <dbReference type="EC" id="2.7.11.1"/>
    </reaction>
</comment>
<feature type="domain" description="Protein kinase" evidence="9">
    <location>
        <begin position="47"/>
        <end position="282"/>
    </location>
</feature>
<dbReference type="PANTHER" id="PTHR24363:SF0">
    <property type="entry name" value="SERINE_THREONINE KINASE LIKE DOMAIN CONTAINING 1"/>
    <property type="match status" value="1"/>
</dbReference>
<dbReference type="InterPro" id="IPR011009">
    <property type="entry name" value="Kinase-like_dom_sf"/>
</dbReference>
<dbReference type="CDD" id="cd14014">
    <property type="entry name" value="STKc_PknB_like"/>
    <property type="match status" value="1"/>
</dbReference>
<organism evidence="10 11">
    <name type="scientific">Lachnoclostridium phytofermentans (strain ATCC 700394 / DSM 18823 / ISDg)</name>
    <name type="common">Clostridium phytofermentans</name>
    <dbReference type="NCBI Taxonomy" id="357809"/>
    <lineage>
        <taxon>Bacteria</taxon>
        <taxon>Bacillati</taxon>
        <taxon>Bacillota</taxon>
        <taxon>Clostridia</taxon>
        <taxon>Lachnospirales</taxon>
        <taxon>Lachnospiraceae</taxon>
    </lineage>
</organism>
<evidence type="ECO:0000259" key="9">
    <source>
        <dbReference type="PROSITE" id="PS50011"/>
    </source>
</evidence>
<dbReference type="SMART" id="SM00220">
    <property type="entry name" value="S_TKc"/>
    <property type="match status" value="1"/>
</dbReference>
<reference evidence="11" key="1">
    <citation type="submission" date="2007-11" db="EMBL/GenBank/DDBJ databases">
        <title>Complete genome sequence of Clostridium phytofermentans ISDg.</title>
        <authorList>
            <person name="Leschine S.B."/>
            <person name="Warnick T.A."/>
            <person name="Blanchard J.L."/>
            <person name="Schnell D.J."/>
            <person name="Petit E.L."/>
            <person name="LaTouf W.G."/>
            <person name="Copeland A."/>
            <person name="Lucas S."/>
            <person name="Lapidus A."/>
            <person name="Barry K."/>
            <person name="Glavina del Rio T."/>
            <person name="Dalin E."/>
            <person name="Tice H."/>
            <person name="Pitluck S."/>
            <person name="Kiss H."/>
            <person name="Brettin T."/>
            <person name="Bruce D."/>
            <person name="Detter J.C."/>
            <person name="Han C."/>
            <person name="Kuske C."/>
            <person name="Schmutz J."/>
            <person name="Larimer F."/>
            <person name="Land M."/>
            <person name="Hauser L."/>
            <person name="Kyrpides N."/>
            <person name="Kim E.A."/>
            <person name="Richardson P."/>
        </authorList>
    </citation>
    <scope>NUCLEOTIDE SEQUENCE [LARGE SCALE GENOMIC DNA]</scope>
    <source>
        <strain evidence="11">ATCC 700394 / DSM 18823 / ISDg</strain>
    </source>
</reference>
<dbReference type="PROSITE" id="PS50011">
    <property type="entry name" value="PROTEIN_KINASE_DOM"/>
    <property type="match status" value="1"/>
</dbReference>
<dbReference type="EMBL" id="CP000885">
    <property type="protein sequence ID" value="ABX44098.1"/>
    <property type="molecule type" value="Genomic_DNA"/>
</dbReference>
<dbReference type="eggNOG" id="COG0515">
    <property type="taxonomic scope" value="Bacteria"/>
</dbReference>
<keyword evidence="2 10" id="KW-0723">Serine/threonine-protein kinase</keyword>
<protein>
    <recommendedName>
        <fullName evidence="1">non-specific serine/threonine protein kinase</fullName>
        <ecNumber evidence="1">2.7.11.1</ecNumber>
    </recommendedName>
</protein>
<evidence type="ECO:0000256" key="1">
    <source>
        <dbReference type="ARBA" id="ARBA00012513"/>
    </source>
</evidence>
<evidence type="ECO:0000256" key="2">
    <source>
        <dbReference type="ARBA" id="ARBA00022527"/>
    </source>
</evidence>
<sequence length="478" mass="55815">MTRKLRKLFFLFILMRKHYAHEFISLNDHLFSGRKESMQNDLWFGKYRIQKELKRHEDTIVYLAEHISLHSLCILKKIDKKSPLCKGLYQEAKILSSLHHASIPCVFDFIETENFTCLILQYLPGKTLLSVCQSIELSEKLILSYAILLCDILKYLHSQKQPVLHLDIKPSNLLISESELYLIDFGNAIRKSDIRKDFLGTKWFAPPEQYEQSILDERSDIYAFGMVLYYMVFGQEYTRRKGENIEENNRCSKELSAVINRCLMLKKTIRYSSIVEIKKRLLQIQQKQNKTGEGKSAAIYTVSGSQRHIGCTHFAMKLCKFLKFQYGNCLYIESNPTCAVRDMLTENGRLNSDGIYEYEGIPMLPFYEGRILSDEMLSKYKHIVYDYGVLSEENREGFLKGKHCFSVVGAKDWELTNSKQQLILLRNSKVIYLANFITTKEQAKLLRTMNLQIERLPYESYTLTGKTSETMKLLRDIL</sequence>
<dbReference type="Gene3D" id="3.30.200.20">
    <property type="entry name" value="Phosphorylase Kinase, domain 1"/>
    <property type="match status" value="1"/>
</dbReference>
<keyword evidence="3" id="KW-0808">Transferase</keyword>
<accession>A9KKA7</accession>
<dbReference type="PROSITE" id="PS00108">
    <property type="entry name" value="PROTEIN_KINASE_ST"/>
    <property type="match status" value="1"/>
</dbReference>
<dbReference type="AlphaFoldDB" id="A9KKA7"/>
<evidence type="ECO:0000256" key="7">
    <source>
        <dbReference type="ARBA" id="ARBA00047899"/>
    </source>
</evidence>
<dbReference type="Pfam" id="PF00069">
    <property type="entry name" value="Pkinase"/>
    <property type="match status" value="1"/>
</dbReference>
<keyword evidence="5 10" id="KW-0418">Kinase</keyword>